<evidence type="ECO:0000313" key="7">
    <source>
        <dbReference type="Proteomes" id="UP000001975"/>
    </source>
</evidence>
<feature type="compositionally biased region" description="Basic and acidic residues" evidence="4">
    <location>
        <begin position="447"/>
        <end position="456"/>
    </location>
</feature>
<keyword evidence="2" id="KW-0378">Hydrolase</keyword>
<name>Q18DF5_HALWD</name>
<dbReference type="NCBIfam" id="TIGR01613">
    <property type="entry name" value="primase_Cterm"/>
    <property type="match status" value="1"/>
</dbReference>
<feature type="region of interest" description="Disordered" evidence="4">
    <location>
        <begin position="440"/>
        <end position="460"/>
    </location>
</feature>
<dbReference type="PANTHER" id="PTHR35372:SF2">
    <property type="entry name" value="SF3 HELICASE DOMAIN-CONTAINING PROTEIN"/>
    <property type="match status" value="1"/>
</dbReference>
<evidence type="ECO:0000256" key="3">
    <source>
        <dbReference type="ARBA" id="ARBA00022840"/>
    </source>
</evidence>
<dbReference type="GO" id="GO:0016787">
    <property type="term" value="F:hydrolase activity"/>
    <property type="evidence" value="ECO:0007669"/>
    <property type="project" value="UniProtKB-KW"/>
</dbReference>
<evidence type="ECO:0000256" key="1">
    <source>
        <dbReference type="ARBA" id="ARBA00022741"/>
    </source>
</evidence>
<evidence type="ECO:0000256" key="2">
    <source>
        <dbReference type="ARBA" id="ARBA00022801"/>
    </source>
</evidence>
<keyword evidence="6" id="KW-0614">Plasmid</keyword>
<dbReference type="PROSITE" id="PS51206">
    <property type="entry name" value="SF3_HELICASE_1"/>
    <property type="match status" value="1"/>
</dbReference>
<dbReference type="Pfam" id="PF08706">
    <property type="entry name" value="D5_N"/>
    <property type="match status" value="1"/>
</dbReference>
<dbReference type="Pfam" id="PF19263">
    <property type="entry name" value="DUF5906"/>
    <property type="match status" value="1"/>
</dbReference>
<proteinExistence type="predicted"/>
<geneLocation type="plasmid" evidence="6 7">
    <name>PL47</name>
</geneLocation>
<dbReference type="InterPro" id="IPR051620">
    <property type="entry name" value="ORF904-like_C"/>
</dbReference>
<dbReference type="KEGG" id="hwa:HQ_4022A"/>
<feature type="compositionally biased region" description="Basic and acidic residues" evidence="4">
    <location>
        <begin position="606"/>
        <end position="616"/>
    </location>
</feature>
<evidence type="ECO:0000256" key="4">
    <source>
        <dbReference type="SAM" id="MobiDB-lite"/>
    </source>
</evidence>
<dbReference type="Proteomes" id="UP000001975">
    <property type="component" value="Plasmid PL47"/>
</dbReference>
<feature type="domain" description="SF3 helicase" evidence="5">
    <location>
        <begin position="284"/>
        <end position="447"/>
    </location>
</feature>
<dbReference type="InterPro" id="IPR045455">
    <property type="entry name" value="NrS-1_pol-like_helicase"/>
</dbReference>
<dbReference type="eggNOG" id="arCOG06914">
    <property type="taxonomic scope" value="Archaea"/>
</dbReference>
<accession>Q18DF5</accession>
<dbReference type="GO" id="GO:0005524">
    <property type="term" value="F:ATP binding"/>
    <property type="evidence" value="ECO:0007669"/>
    <property type="project" value="UniProtKB-KW"/>
</dbReference>
<sequence>MLQIEVDAWTRPPDRCLRRSKGYPYPQTQQVIVMTNESDGADEWQAWADTRVSDGLDVTPELTDAALRHISQENDLCGFECEDEIHNRALSWIRYEWAPDALGVDPENDDVTIHRRDYTEDDTNASVLGWEEIRFMYRESAGIGRYRTELFLQDQYDFITTSSDDELLIYNPDTGTYSTELSKFGLFSEIKQGLREHWSRHERNEILSRLKQDDIIEQRQFNGRQQFEDPHVCVDNGVLNLLTGELKPHSPEYYFVDRIPVRYKSNADTSVYERYFDDWTQRETDKRTLIEMVGHALVPDANERYKKFLMLTGDTNNGKSVFFRCVKALLNGPDGTEQNVSNVKLSKLSTQRFANSSVYGNMANVAGEIDGKKIRNTASLKDITGGDSVEVEPKGTRSFFETINATMMFAANDPPVIGDRDKQAIASRLVPVNLPYSFVDNPTENDPFEKQRRPESELEDELLTDEALSGLLRLAVEGVQRLEDNSGDVSLPESPRERLRRYERTADPMRQFGAECLRNEAGEYVVKEHITEIYEEWTESRQHELGSGTHQALHESLRGMDDLNYETSRPGSADYVGVDVPLEGQDERKRVVSDLTLTDRGIKHAENAGIVDRDDAGGTDGDNEQTPDALTGREQGYDHELGVEATLRQ</sequence>
<evidence type="ECO:0000313" key="6">
    <source>
        <dbReference type="EMBL" id="CAJ51112.1"/>
    </source>
</evidence>
<organism evidence="6 7">
    <name type="scientific">Haloquadratum walsbyi (strain DSM 16790 / HBSQ001)</name>
    <dbReference type="NCBI Taxonomy" id="362976"/>
    <lineage>
        <taxon>Archaea</taxon>
        <taxon>Methanobacteriati</taxon>
        <taxon>Methanobacteriota</taxon>
        <taxon>Stenosarchaea group</taxon>
        <taxon>Halobacteria</taxon>
        <taxon>Halobacteriales</taxon>
        <taxon>Haloferacaceae</taxon>
        <taxon>Haloquadratum</taxon>
    </lineage>
</organism>
<dbReference type="Gene3D" id="3.40.50.300">
    <property type="entry name" value="P-loop containing nucleotide triphosphate hydrolases"/>
    <property type="match status" value="1"/>
</dbReference>
<dbReference type="InterPro" id="IPR014818">
    <property type="entry name" value="Phage/plasmid_primase_P4_C"/>
</dbReference>
<evidence type="ECO:0000259" key="5">
    <source>
        <dbReference type="PROSITE" id="PS51206"/>
    </source>
</evidence>
<dbReference type="SUPFAM" id="SSF52540">
    <property type="entry name" value="P-loop containing nucleoside triphosphate hydrolases"/>
    <property type="match status" value="1"/>
</dbReference>
<reference evidence="6 7" key="1">
    <citation type="journal article" date="2006" name="BMC Genomics">
        <title>The genome of the square archaeon Haloquadratum walsbyi: life at the limits of water activity.</title>
        <authorList>
            <person name="Bolhuis H.H."/>
            <person name="Palm P.P."/>
            <person name="Wende A.W."/>
            <person name="Falb M.M."/>
            <person name="Rampp M.M."/>
            <person name="Rodriguez-Valera F.F."/>
            <person name="Pfeiffer F.F."/>
            <person name="Oesterhelt D.D."/>
        </authorList>
    </citation>
    <scope>NUCLEOTIDE SEQUENCE [LARGE SCALE GENOMIC DNA]</scope>
    <source>
        <strain evidence="7">DSM 16790 / HBSQ001</strain>
        <plasmid evidence="7">Plasmid PL47</plasmid>
    </source>
</reference>
<keyword evidence="3" id="KW-0067">ATP-binding</keyword>
<dbReference type="HOGENOM" id="CLU_421895_0_0_2"/>
<protein>
    <submittedName>
        <fullName evidence="6">Phage primase domain protein</fullName>
    </submittedName>
</protein>
<gene>
    <name evidence="6" type="ordered locus">HQ_4022A</name>
</gene>
<dbReference type="InterPro" id="IPR027417">
    <property type="entry name" value="P-loop_NTPase"/>
</dbReference>
<keyword evidence="1" id="KW-0547">Nucleotide-binding</keyword>
<feature type="region of interest" description="Disordered" evidence="4">
    <location>
        <begin position="606"/>
        <end position="649"/>
    </location>
</feature>
<keyword evidence="7" id="KW-1185">Reference proteome</keyword>
<dbReference type="PANTHER" id="PTHR35372">
    <property type="entry name" value="ATP BINDING PROTEIN-RELATED"/>
    <property type="match status" value="1"/>
</dbReference>
<dbReference type="EMBL" id="AM180089">
    <property type="protein sequence ID" value="CAJ51112.1"/>
    <property type="molecule type" value="Genomic_DNA"/>
</dbReference>
<dbReference type="InterPro" id="IPR006500">
    <property type="entry name" value="Helicase_put_C_phage/plasmid"/>
</dbReference>
<dbReference type="AlphaFoldDB" id="Q18DF5"/>
<dbReference type="InterPro" id="IPR014015">
    <property type="entry name" value="Helicase_SF3_DNA-vir"/>
</dbReference>